<keyword evidence="2" id="KW-0614">Plasmid</keyword>
<dbReference type="PRINTS" id="PR00313">
    <property type="entry name" value="CABNDNGRPT"/>
</dbReference>
<dbReference type="Proteomes" id="UP000252004">
    <property type="component" value="Plasmid unnamed2"/>
</dbReference>
<keyword evidence="1" id="KW-0732">Signal</keyword>
<name>A0A344UBJ6_9ACTN</name>
<dbReference type="KEGG" id="sgz:C0216_32875"/>
<evidence type="ECO:0000313" key="2">
    <source>
        <dbReference type="EMBL" id="AXE28267.1"/>
    </source>
</evidence>
<evidence type="ECO:0008006" key="4">
    <source>
        <dbReference type="Google" id="ProtNLM"/>
    </source>
</evidence>
<dbReference type="AlphaFoldDB" id="A0A344UBJ6"/>
<feature type="signal peptide" evidence="1">
    <location>
        <begin position="1"/>
        <end position="25"/>
    </location>
</feature>
<accession>A0A344UBJ6</accession>
<reference evidence="2 3" key="1">
    <citation type="submission" date="2018-01" db="EMBL/GenBank/DDBJ databases">
        <title>Draft genome Sequence of streptomyces globosus LZH-48.</title>
        <authorList>
            <person name="Ran K."/>
            <person name="Li Z."/>
            <person name="Wei S."/>
            <person name="Dong R."/>
        </authorList>
    </citation>
    <scope>NUCLEOTIDE SEQUENCE [LARGE SCALE GENOMIC DNA]</scope>
    <source>
        <strain evidence="2 3">LZH-48</strain>
        <plasmid evidence="2 3">unnamed2</plasmid>
    </source>
</reference>
<geneLocation type="plasmid" evidence="2 3">
    <name>unnamed2</name>
</geneLocation>
<keyword evidence="3" id="KW-1185">Reference proteome</keyword>
<organism evidence="2 3">
    <name type="scientific">Streptomyces globosus</name>
    <dbReference type="NCBI Taxonomy" id="68209"/>
    <lineage>
        <taxon>Bacteria</taxon>
        <taxon>Bacillati</taxon>
        <taxon>Actinomycetota</taxon>
        <taxon>Actinomycetes</taxon>
        <taxon>Kitasatosporales</taxon>
        <taxon>Streptomycetaceae</taxon>
        <taxon>Streptomyces</taxon>
    </lineage>
</organism>
<proteinExistence type="predicted"/>
<evidence type="ECO:0000313" key="3">
    <source>
        <dbReference type="Proteomes" id="UP000252004"/>
    </source>
</evidence>
<evidence type="ECO:0000256" key="1">
    <source>
        <dbReference type="SAM" id="SignalP"/>
    </source>
</evidence>
<dbReference type="SUPFAM" id="SSF51120">
    <property type="entry name" value="beta-Roll"/>
    <property type="match status" value="1"/>
</dbReference>
<protein>
    <recommendedName>
        <fullName evidence="4">Calcium-binding protein</fullName>
    </recommendedName>
</protein>
<dbReference type="OrthoDB" id="4316310at2"/>
<sequence length="220" mass="21930">MRAALVAATVIAAATTFGSAGPAHAASLCFNGVTPLPVVDGEINGTEGADDIRCLSLTNGNTLNGLGGDDTIRILGLVGNLRVYGGGGNDTITVRATLTGGFGNTALVSGGDGDDVLTLGGLELNGAEARGDAGNDTLNIAVIDPGGRAEGNEGDDLLQIDSNASTVMAGGGNDTIRGLRTDRMHLTRGSFTDAGDGTDTCRLRYPEIGTPAVAGCEVTP</sequence>
<dbReference type="Gene3D" id="2.160.20.160">
    <property type="match status" value="1"/>
</dbReference>
<dbReference type="InterPro" id="IPR011049">
    <property type="entry name" value="Serralysin-like_metalloprot_C"/>
</dbReference>
<feature type="chain" id="PRO_5016657759" description="Calcium-binding protein" evidence="1">
    <location>
        <begin position="26"/>
        <end position="220"/>
    </location>
</feature>
<gene>
    <name evidence="2" type="ORF">C0216_32875</name>
</gene>
<dbReference type="EMBL" id="CP030864">
    <property type="protein sequence ID" value="AXE28267.1"/>
    <property type="molecule type" value="Genomic_DNA"/>
</dbReference>